<proteinExistence type="predicted"/>
<organism evidence="2 3">
    <name type="scientific">Trichinella papuae</name>
    <dbReference type="NCBI Taxonomy" id="268474"/>
    <lineage>
        <taxon>Eukaryota</taxon>
        <taxon>Metazoa</taxon>
        <taxon>Ecdysozoa</taxon>
        <taxon>Nematoda</taxon>
        <taxon>Enoplea</taxon>
        <taxon>Dorylaimia</taxon>
        <taxon>Trichinellida</taxon>
        <taxon>Trichinellidae</taxon>
        <taxon>Trichinella</taxon>
    </lineage>
</organism>
<accession>A0A0V1MQC4</accession>
<comment type="caution">
    <text evidence="2">The sequence shown here is derived from an EMBL/GenBank/DDBJ whole genome shotgun (WGS) entry which is preliminary data.</text>
</comment>
<name>A0A0V1MQC4_9BILA</name>
<protein>
    <submittedName>
        <fullName evidence="2">Uncharacterized protein</fullName>
    </submittedName>
</protein>
<keyword evidence="1" id="KW-0812">Transmembrane</keyword>
<keyword evidence="1" id="KW-0472">Membrane</keyword>
<dbReference type="EMBL" id="JYDO01000057">
    <property type="protein sequence ID" value="KRZ73906.1"/>
    <property type="molecule type" value="Genomic_DNA"/>
</dbReference>
<feature type="transmembrane region" description="Helical" evidence="1">
    <location>
        <begin position="15"/>
        <end position="41"/>
    </location>
</feature>
<evidence type="ECO:0000313" key="3">
    <source>
        <dbReference type="Proteomes" id="UP000054843"/>
    </source>
</evidence>
<keyword evidence="1" id="KW-1133">Transmembrane helix</keyword>
<sequence length="85" mass="10308">MPLYIPFSTNRDASAYLLVYTVLLFFYTYYYYYYCCCAVCGRCRRRILKKKYRHYCDAMYACGYAICSMEVEFLKRYSNFTAVQN</sequence>
<keyword evidence="3" id="KW-1185">Reference proteome</keyword>
<dbReference type="Proteomes" id="UP000054843">
    <property type="component" value="Unassembled WGS sequence"/>
</dbReference>
<evidence type="ECO:0000313" key="2">
    <source>
        <dbReference type="EMBL" id="KRZ73906.1"/>
    </source>
</evidence>
<evidence type="ECO:0000256" key="1">
    <source>
        <dbReference type="SAM" id="Phobius"/>
    </source>
</evidence>
<gene>
    <name evidence="2" type="ORF">T10_8221</name>
</gene>
<dbReference type="AlphaFoldDB" id="A0A0V1MQC4"/>
<reference evidence="2 3" key="1">
    <citation type="submission" date="2015-01" db="EMBL/GenBank/DDBJ databases">
        <title>Evolution of Trichinella species and genotypes.</title>
        <authorList>
            <person name="Korhonen P.K."/>
            <person name="Edoardo P."/>
            <person name="Giuseppe L.R."/>
            <person name="Gasser R.B."/>
        </authorList>
    </citation>
    <scope>NUCLEOTIDE SEQUENCE [LARGE SCALE GENOMIC DNA]</scope>
    <source>
        <strain evidence="2">ISS1980</strain>
    </source>
</reference>